<dbReference type="Proteomes" id="UP000661006">
    <property type="component" value="Unassembled WGS sequence"/>
</dbReference>
<dbReference type="SUPFAM" id="SSF56529">
    <property type="entry name" value="FAH"/>
    <property type="match status" value="1"/>
</dbReference>
<accession>A0A9Q2IV38</accession>
<comment type="caution">
    <text evidence="3">The sequence shown here is derived from an EMBL/GenBank/DDBJ whole genome shotgun (WGS) entry which is preliminary data.</text>
</comment>
<keyword evidence="1" id="KW-0456">Lyase</keyword>
<dbReference type="InterPro" id="IPR011234">
    <property type="entry name" value="Fumarylacetoacetase-like_C"/>
</dbReference>
<dbReference type="PANTHER" id="PTHR30143:SF0">
    <property type="entry name" value="2-KETO-4-PENTENOATE HYDRATASE"/>
    <property type="match status" value="1"/>
</dbReference>
<gene>
    <name evidence="3" type="ORF">HKD32_14115</name>
</gene>
<dbReference type="InterPro" id="IPR036663">
    <property type="entry name" value="Fumarylacetoacetase_C_sf"/>
</dbReference>
<reference evidence="3" key="1">
    <citation type="submission" date="2020-04" db="EMBL/GenBank/DDBJ databases">
        <authorList>
            <person name="Sombolestani A."/>
        </authorList>
    </citation>
    <scope>NUCLEOTIDE SEQUENCE</scope>
    <source>
        <strain evidence="3">R71697</strain>
    </source>
</reference>
<sequence>MTSDVYSPCFKASLSDALKQYADLLLDARKTGHCLQQIPASSVPQNTEEAYAIQDRVAHALMSSFGSIQGWKVGAPTPDSEPFCAPLHQKTIFSGDTKLPVDFCRLYGVEAEIVYVFGSSLPMRSTPWTEEDIRKSIVSVHAAIEIFDTRFCKPGSQSGLVHLADQGNHGALIYGAPLNDWQRLVPVDERVRLTLNGKTLIDHTGGNSAGDPMRLLVWLANHAAKRGFPIQTGTIVTTGSMTGTEFVSAGTIAEVQIGPLAPVTVTLP</sequence>
<dbReference type="GO" id="GO:0008684">
    <property type="term" value="F:2-oxopent-4-enoate hydratase activity"/>
    <property type="evidence" value="ECO:0007669"/>
    <property type="project" value="TreeGrafter"/>
</dbReference>
<dbReference type="InterPro" id="IPR050772">
    <property type="entry name" value="Hydratase-Decarb/MhpD_sf"/>
</dbReference>
<protein>
    <submittedName>
        <fullName evidence="3">2-keto-4-pentenoate hydratase</fullName>
    </submittedName>
</protein>
<name>A0A9Q2IV38_GLUJA</name>
<evidence type="ECO:0000259" key="2">
    <source>
        <dbReference type="Pfam" id="PF01557"/>
    </source>
</evidence>
<organism evidence="3 4">
    <name type="scientific">Gluconobacter japonicus</name>
    <dbReference type="NCBI Taxonomy" id="376620"/>
    <lineage>
        <taxon>Bacteria</taxon>
        <taxon>Pseudomonadati</taxon>
        <taxon>Pseudomonadota</taxon>
        <taxon>Alphaproteobacteria</taxon>
        <taxon>Acetobacterales</taxon>
        <taxon>Acetobacteraceae</taxon>
        <taxon>Gluconobacter</taxon>
    </lineage>
</organism>
<reference evidence="3" key="2">
    <citation type="submission" date="2020-11" db="EMBL/GenBank/DDBJ databases">
        <title>Description of novel Gluconobacter species.</title>
        <authorList>
            <person name="Cleenwerck I."/>
            <person name="Cnockaert M."/>
            <person name="Borremans W."/>
            <person name="Wieme A.D."/>
            <person name="De Vuyst L."/>
            <person name="Vandamme P."/>
        </authorList>
    </citation>
    <scope>NUCLEOTIDE SEQUENCE</scope>
    <source>
        <strain evidence="3">R71697</strain>
    </source>
</reference>
<dbReference type="Pfam" id="PF01557">
    <property type="entry name" value="FAA_hydrolase"/>
    <property type="match status" value="1"/>
</dbReference>
<dbReference type="AlphaFoldDB" id="A0A9Q2IV38"/>
<dbReference type="GO" id="GO:0005737">
    <property type="term" value="C:cytoplasm"/>
    <property type="evidence" value="ECO:0007669"/>
    <property type="project" value="TreeGrafter"/>
</dbReference>
<evidence type="ECO:0000313" key="4">
    <source>
        <dbReference type="Proteomes" id="UP000661006"/>
    </source>
</evidence>
<dbReference type="EMBL" id="JABCQN010000010">
    <property type="protein sequence ID" value="MBF0871964.1"/>
    <property type="molecule type" value="Genomic_DNA"/>
</dbReference>
<evidence type="ECO:0000313" key="3">
    <source>
        <dbReference type="EMBL" id="MBF0871964.1"/>
    </source>
</evidence>
<dbReference type="Gene3D" id="3.90.850.10">
    <property type="entry name" value="Fumarylacetoacetase-like, C-terminal domain"/>
    <property type="match status" value="1"/>
</dbReference>
<dbReference type="PANTHER" id="PTHR30143">
    <property type="entry name" value="ACID HYDRATASE"/>
    <property type="match status" value="1"/>
</dbReference>
<feature type="domain" description="Fumarylacetoacetase-like C-terminal" evidence="2">
    <location>
        <begin position="104"/>
        <end position="263"/>
    </location>
</feature>
<proteinExistence type="predicted"/>
<evidence type="ECO:0000256" key="1">
    <source>
        <dbReference type="ARBA" id="ARBA00023239"/>
    </source>
</evidence>